<evidence type="ECO:0000256" key="6">
    <source>
        <dbReference type="SAM" id="Phobius"/>
    </source>
</evidence>
<dbReference type="PANTHER" id="PTHR31042:SF8">
    <property type="entry name" value="CORE-2_I-BRANCHING BETA-1,6-N-ACETYLGLUCOSAMINYLTRANSFERASE FAMILY PROTEIN"/>
    <property type="match status" value="1"/>
</dbReference>
<evidence type="ECO:0000256" key="4">
    <source>
        <dbReference type="ARBA" id="ARBA00023136"/>
    </source>
</evidence>
<evidence type="ECO:0000313" key="8">
    <source>
        <dbReference type="Proteomes" id="UP001497512"/>
    </source>
</evidence>
<keyword evidence="8" id="KW-1185">Reference proteome</keyword>
<dbReference type="Pfam" id="PF02485">
    <property type="entry name" value="Branch"/>
    <property type="match status" value="1"/>
</dbReference>
<keyword evidence="5" id="KW-0325">Glycoprotein</keyword>
<evidence type="ECO:0000256" key="1">
    <source>
        <dbReference type="ARBA" id="ARBA00004606"/>
    </source>
</evidence>
<keyword evidence="6" id="KW-0812">Transmembrane</keyword>
<keyword evidence="6" id="KW-1133">Transmembrane helix</keyword>
<dbReference type="InterPro" id="IPR044174">
    <property type="entry name" value="BC10-like"/>
</dbReference>
<accession>A0ABP0V132</accession>
<keyword evidence="3" id="KW-0808">Transferase</keyword>
<evidence type="ECO:0008006" key="9">
    <source>
        <dbReference type="Google" id="ProtNLM"/>
    </source>
</evidence>
<feature type="transmembrane region" description="Helical" evidence="6">
    <location>
        <begin position="33"/>
        <end position="57"/>
    </location>
</feature>
<evidence type="ECO:0000256" key="2">
    <source>
        <dbReference type="ARBA" id="ARBA00022676"/>
    </source>
</evidence>
<comment type="subcellular location">
    <subcellularLocation>
        <location evidence="1">Membrane</location>
        <topology evidence="1">Single-pass type II membrane protein</topology>
    </subcellularLocation>
</comment>
<organism evidence="7 8">
    <name type="scientific">Sphagnum troendelagicum</name>
    <dbReference type="NCBI Taxonomy" id="128251"/>
    <lineage>
        <taxon>Eukaryota</taxon>
        <taxon>Viridiplantae</taxon>
        <taxon>Streptophyta</taxon>
        <taxon>Embryophyta</taxon>
        <taxon>Bryophyta</taxon>
        <taxon>Sphagnophytina</taxon>
        <taxon>Sphagnopsida</taxon>
        <taxon>Sphagnales</taxon>
        <taxon>Sphagnaceae</taxon>
        <taxon>Sphagnum</taxon>
    </lineage>
</organism>
<gene>
    <name evidence="7" type="ORF">CSSPTR1EN2_LOCUS22153</name>
</gene>
<dbReference type="EMBL" id="OZ019900">
    <property type="protein sequence ID" value="CAK9234310.1"/>
    <property type="molecule type" value="Genomic_DNA"/>
</dbReference>
<keyword evidence="2" id="KW-0328">Glycosyltransferase</keyword>
<evidence type="ECO:0000313" key="7">
    <source>
        <dbReference type="EMBL" id="CAK9234310.1"/>
    </source>
</evidence>
<evidence type="ECO:0000256" key="3">
    <source>
        <dbReference type="ARBA" id="ARBA00022679"/>
    </source>
</evidence>
<dbReference type="Proteomes" id="UP001497512">
    <property type="component" value="Chromosome 8"/>
</dbReference>
<dbReference type="InterPro" id="IPR003406">
    <property type="entry name" value="Glyco_trans_14"/>
</dbReference>
<sequence length="383" mass="43957">MTCEKMEYQIEIMYFNLLLQKKIIDIHAEIEKIILLFLCVFLGAGVLGGVVVSLHMMGFLKTQGLYFSHFYSAMPESNVISRTRYEVSLPKNMPDEELLWRASMAPMRPGNPFGRTPKIAFMFLCVGPLPLALIWEQFFLGHRGLYSIYVHAHPDFVPEIQPSSVFHGRHVSSQEVKWGDISIVDAERRLLGNALLDLSNERFILLSETCAPVFNFTFIYEYLTKAPQSFTAAYDDPGPYGRGRYLPDMLPEISIDQWRKGDQWFEVKRKHAIAIVADIKYYPKLRDYCKPHCYIDEHYLPTMLSIKFTAEVANRSLTYVDWSRGGSHPAMFGKEDVTVDFLNQIRSGRNCPDIGQPGRACHLFARKFSPGSLESLLKHSFFP</sequence>
<keyword evidence="4 6" id="KW-0472">Membrane</keyword>
<evidence type="ECO:0000256" key="5">
    <source>
        <dbReference type="ARBA" id="ARBA00023180"/>
    </source>
</evidence>
<name>A0ABP0V132_9BRYO</name>
<reference evidence="7" key="1">
    <citation type="submission" date="2024-02" db="EMBL/GenBank/DDBJ databases">
        <authorList>
            <consortium name="ELIXIR-Norway"/>
            <consortium name="Elixir Norway"/>
        </authorList>
    </citation>
    <scope>NUCLEOTIDE SEQUENCE</scope>
</reference>
<protein>
    <recommendedName>
        <fullName evidence="9">Glycosyltransferase</fullName>
    </recommendedName>
</protein>
<proteinExistence type="predicted"/>
<dbReference type="PANTHER" id="PTHR31042">
    <property type="entry name" value="CORE-2/I-BRANCHING BETA-1,6-N-ACETYLGLUCOSAMINYLTRANSFERASE FAMILY PROTEIN-RELATED"/>
    <property type="match status" value="1"/>
</dbReference>